<evidence type="ECO:0000259" key="13">
    <source>
        <dbReference type="Pfam" id="PF00224"/>
    </source>
</evidence>
<comment type="caution">
    <text evidence="14">The sequence shown here is derived from an EMBL/GenBank/DDBJ whole genome shotgun (WGS) entry which is preliminary data.</text>
</comment>
<evidence type="ECO:0000256" key="2">
    <source>
        <dbReference type="ARBA" id="ARBA00004997"/>
    </source>
</evidence>
<comment type="pathway">
    <text evidence="2">Carbohydrate degradation; glycolysis; pyruvate from D-glyceraldehyde 3-phosphate: step 5/5.</text>
</comment>
<dbReference type="GO" id="GO:0005524">
    <property type="term" value="F:ATP binding"/>
    <property type="evidence" value="ECO:0007669"/>
    <property type="project" value="UniProtKB-KW"/>
</dbReference>
<dbReference type="Gene3D" id="3.20.20.60">
    <property type="entry name" value="Phosphoenolpyruvate-binding domains"/>
    <property type="match status" value="1"/>
</dbReference>
<evidence type="ECO:0000256" key="5">
    <source>
        <dbReference type="ARBA" id="ARBA00022679"/>
    </source>
</evidence>
<evidence type="ECO:0000256" key="3">
    <source>
        <dbReference type="ARBA" id="ARBA00008663"/>
    </source>
</evidence>
<accession>A0AAV4BW35</accession>
<gene>
    <name evidence="14" type="ORF">PoB_005124600</name>
</gene>
<dbReference type="GO" id="GO:0030955">
    <property type="term" value="F:potassium ion binding"/>
    <property type="evidence" value="ECO:0007669"/>
    <property type="project" value="InterPro"/>
</dbReference>
<dbReference type="InterPro" id="IPR015813">
    <property type="entry name" value="Pyrv/PenolPyrv_kinase-like_dom"/>
</dbReference>
<feature type="domain" description="Pyruvate kinase barrel" evidence="13">
    <location>
        <begin position="79"/>
        <end position="169"/>
    </location>
</feature>
<dbReference type="InterPro" id="IPR015806">
    <property type="entry name" value="Pyrv_Knase_insert_dom_sf"/>
</dbReference>
<evidence type="ECO:0000256" key="1">
    <source>
        <dbReference type="ARBA" id="ARBA00001958"/>
    </source>
</evidence>
<keyword evidence="12 14" id="KW-0670">Pyruvate</keyword>
<name>A0AAV4BW35_9GAST</name>
<comment type="cofactor">
    <cofactor evidence="1">
        <name>K(+)</name>
        <dbReference type="ChEBI" id="CHEBI:29103"/>
    </cofactor>
</comment>
<dbReference type="Pfam" id="PF00224">
    <property type="entry name" value="PK"/>
    <property type="match status" value="1"/>
</dbReference>
<dbReference type="GO" id="GO:0000287">
    <property type="term" value="F:magnesium ion binding"/>
    <property type="evidence" value="ECO:0007669"/>
    <property type="project" value="InterPro"/>
</dbReference>
<dbReference type="Gene3D" id="2.40.33.10">
    <property type="entry name" value="PK beta-barrel domain-like"/>
    <property type="match status" value="1"/>
</dbReference>
<dbReference type="EC" id="2.7.1.40" evidence="4"/>
<evidence type="ECO:0000256" key="4">
    <source>
        <dbReference type="ARBA" id="ARBA00012142"/>
    </source>
</evidence>
<keyword evidence="11" id="KW-0324">Glycolysis</keyword>
<evidence type="ECO:0000313" key="15">
    <source>
        <dbReference type="Proteomes" id="UP000735302"/>
    </source>
</evidence>
<keyword evidence="7" id="KW-0547">Nucleotide-binding</keyword>
<dbReference type="GO" id="GO:0016301">
    <property type="term" value="F:kinase activity"/>
    <property type="evidence" value="ECO:0007669"/>
    <property type="project" value="UniProtKB-KW"/>
</dbReference>
<protein>
    <recommendedName>
        <fullName evidence="4">pyruvate kinase</fullName>
        <ecNumber evidence="4">2.7.1.40</ecNumber>
    </recommendedName>
</protein>
<dbReference type="PANTHER" id="PTHR11817">
    <property type="entry name" value="PYRUVATE KINASE"/>
    <property type="match status" value="1"/>
</dbReference>
<dbReference type="SUPFAM" id="SSF51621">
    <property type="entry name" value="Phosphoenolpyruvate/pyruvate domain"/>
    <property type="match status" value="1"/>
</dbReference>
<evidence type="ECO:0000313" key="14">
    <source>
        <dbReference type="EMBL" id="GFO24741.1"/>
    </source>
</evidence>
<proteinExistence type="inferred from homology"/>
<keyword evidence="6" id="KW-0479">Metal-binding</keyword>
<dbReference type="InterPro" id="IPR001697">
    <property type="entry name" value="Pyr_Knase"/>
</dbReference>
<evidence type="ECO:0000256" key="10">
    <source>
        <dbReference type="ARBA" id="ARBA00022842"/>
    </source>
</evidence>
<keyword evidence="15" id="KW-1185">Reference proteome</keyword>
<keyword evidence="5" id="KW-0808">Transferase</keyword>
<evidence type="ECO:0000256" key="9">
    <source>
        <dbReference type="ARBA" id="ARBA00022840"/>
    </source>
</evidence>
<reference evidence="14 15" key="1">
    <citation type="journal article" date="2021" name="Elife">
        <title>Chloroplast acquisition without the gene transfer in kleptoplastic sea slugs, Plakobranchus ocellatus.</title>
        <authorList>
            <person name="Maeda T."/>
            <person name="Takahashi S."/>
            <person name="Yoshida T."/>
            <person name="Shimamura S."/>
            <person name="Takaki Y."/>
            <person name="Nagai Y."/>
            <person name="Toyoda A."/>
            <person name="Suzuki Y."/>
            <person name="Arimoto A."/>
            <person name="Ishii H."/>
            <person name="Satoh N."/>
            <person name="Nishiyama T."/>
            <person name="Hasebe M."/>
            <person name="Maruyama T."/>
            <person name="Minagawa J."/>
            <person name="Obokata J."/>
            <person name="Shigenobu S."/>
        </authorList>
    </citation>
    <scope>NUCLEOTIDE SEQUENCE [LARGE SCALE GENOMIC DNA]</scope>
</reference>
<dbReference type="InterPro" id="IPR015793">
    <property type="entry name" value="Pyrv_Knase_brl"/>
</dbReference>
<dbReference type="AlphaFoldDB" id="A0AAV4BW35"/>
<dbReference type="EMBL" id="BLXT01005617">
    <property type="protein sequence ID" value="GFO24741.1"/>
    <property type="molecule type" value="Genomic_DNA"/>
</dbReference>
<comment type="similarity">
    <text evidence="3">Belongs to the pyruvate kinase family.</text>
</comment>
<dbReference type="Proteomes" id="UP000735302">
    <property type="component" value="Unassembled WGS sequence"/>
</dbReference>
<evidence type="ECO:0000256" key="7">
    <source>
        <dbReference type="ARBA" id="ARBA00022741"/>
    </source>
</evidence>
<evidence type="ECO:0000256" key="12">
    <source>
        <dbReference type="ARBA" id="ARBA00023317"/>
    </source>
</evidence>
<keyword evidence="9" id="KW-0067">ATP-binding</keyword>
<dbReference type="GO" id="GO:0004743">
    <property type="term" value="F:pyruvate kinase activity"/>
    <property type="evidence" value="ECO:0007669"/>
    <property type="project" value="UniProtKB-EC"/>
</dbReference>
<keyword evidence="10" id="KW-0460">Magnesium</keyword>
<sequence length="178" mass="19780">MDIPVQEKRRRNMAQNGHTPIFPHIIRNFDTFMGPGLNANQVPLDMNFENDQQLKAWLCETTMHHNSMLDIDSEPASCRLTHIVCTIGPASREVDMLVKLIDAGMNICRLNFSHGTYEYHKETVMNIRLAAQKITPGKVVAIALDTKGPEIRSGLLEGGASAEVKLETGLFDGVVLHS</sequence>
<keyword evidence="8 14" id="KW-0418">Kinase</keyword>
<evidence type="ECO:0000256" key="6">
    <source>
        <dbReference type="ARBA" id="ARBA00022723"/>
    </source>
</evidence>
<dbReference type="InterPro" id="IPR040442">
    <property type="entry name" value="Pyrv_kinase-like_dom_sf"/>
</dbReference>
<evidence type="ECO:0000256" key="11">
    <source>
        <dbReference type="ARBA" id="ARBA00023152"/>
    </source>
</evidence>
<evidence type="ECO:0000256" key="8">
    <source>
        <dbReference type="ARBA" id="ARBA00022777"/>
    </source>
</evidence>
<organism evidence="14 15">
    <name type="scientific">Plakobranchus ocellatus</name>
    <dbReference type="NCBI Taxonomy" id="259542"/>
    <lineage>
        <taxon>Eukaryota</taxon>
        <taxon>Metazoa</taxon>
        <taxon>Spiralia</taxon>
        <taxon>Lophotrochozoa</taxon>
        <taxon>Mollusca</taxon>
        <taxon>Gastropoda</taxon>
        <taxon>Heterobranchia</taxon>
        <taxon>Euthyneura</taxon>
        <taxon>Panpulmonata</taxon>
        <taxon>Sacoglossa</taxon>
        <taxon>Placobranchoidea</taxon>
        <taxon>Plakobranchidae</taxon>
        <taxon>Plakobranchus</taxon>
    </lineage>
</organism>